<dbReference type="Proteomes" id="UP000275663">
    <property type="component" value="Chromosome"/>
</dbReference>
<proteinExistence type="predicted"/>
<dbReference type="Pfam" id="PF11925">
    <property type="entry name" value="DUF3443"/>
    <property type="match status" value="1"/>
</dbReference>
<organism evidence="1 2">
    <name type="scientific">Undibacterium parvum</name>
    <dbReference type="NCBI Taxonomy" id="401471"/>
    <lineage>
        <taxon>Bacteria</taxon>
        <taxon>Pseudomonadati</taxon>
        <taxon>Pseudomonadota</taxon>
        <taxon>Betaproteobacteria</taxon>
        <taxon>Burkholderiales</taxon>
        <taxon>Oxalobacteraceae</taxon>
        <taxon>Undibacterium</taxon>
    </lineage>
</organism>
<evidence type="ECO:0000313" key="2">
    <source>
        <dbReference type="Proteomes" id="UP000275663"/>
    </source>
</evidence>
<protein>
    <submittedName>
        <fullName evidence="1">DUF3443 domain-containing protein</fullName>
    </submittedName>
</protein>
<name>A0A3Q9BSK9_9BURK</name>
<dbReference type="OrthoDB" id="5289858at2"/>
<dbReference type="RefSeq" id="WP_126128788.1">
    <property type="nucleotide sequence ID" value="NZ_CP034464.1"/>
</dbReference>
<sequence length="438" mass="45347">MGNLNYFSNVLLSLCPARSLSCLLSGMLNLCCQSLLCLLLISCGGGSSDSALSVVNPPVVNPPPVLASNEVAIIVDKGPSASKSTINQAYVSVTICRPATTVCQTIDHILLDTASIGLRLIAPNILDAQLQLPAVKLGNGALLAECVQFASGYQWGAVRQASVKIGGESIATLPVHIVADASSEFAKQPLSCQSSGLDIGSVAALGANGVLGVGLFKEDCGEACVSSVIPGAYYACDAISCRSISVPLLQQVANPVSSFAQNNNGVLVLMPSVGLGGVTQLNGSLIFGIGTQTNNLLSAESIYATDSRGNFITIYNNKALSSSFIDSGSNGYYFDDKAIKVCTLSTSFYCPAAALNLSAVNKSFDSRTSGIVNFRLEATDGLNSGTIAAHIGGAGSGFSGSFNSNSFDWGLPFFFGRRVFVAIKDANTAYGKGPYWAY</sequence>
<dbReference type="KEGG" id="upv:EJN92_16315"/>
<evidence type="ECO:0000313" key="1">
    <source>
        <dbReference type="EMBL" id="AZP13415.1"/>
    </source>
</evidence>
<dbReference type="EMBL" id="CP034464">
    <property type="protein sequence ID" value="AZP13415.1"/>
    <property type="molecule type" value="Genomic_DNA"/>
</dbReference>
<gene>
    <name evidence="1" type="ORF">EJN92_16315</name>
</gene>
<dbReference type="AlphaFoldDB" id="A0A3Q9BSK9"/>
<reference evidence="1 2" key="1">
    <citation type="journal article" date="2011" name="Int. J. Syst. Evol. Microbiol.">
        <title>Description of Undibacterium oligocarboniphilum sp. nov., isolated from purified water, and Undibacterium pigrum strain CCUG 49012 as the type strain of Undibacterium parvum sp. nov., and emended descriptions of the genus Undibacterium and the species Undibacterium pigrum.</title>
        <authorList>
            <person name="Eder W."/>
            <person name="Wanner G."/>
            <person name="Ludwig W."/>
            <person name="Busse H.J."/>
            <person name="Ziemke-Kageler F."/>
            <person name="Lang E."/>
        </authorList>
    </citation>
    <scope>NUCLEOTIDE SEQUENCE [LARGE SCALE GENOMIC DNA]</scope>
    <source>
        <strain evidence="1 2">DSM 23061</strain>
    </source>
</reference>
<accession>A0A3Q9BSK9</accession>
<dbReference type="InterPro" id="IPR021847">
    <property type="entry name" value="DUF3443"/>
</dbReference>
<keyword evidence="2" id="KW-1185">Reference proteome</keyword>